<evidence type="ECO:0000256" key="1">
    <source>
        <dbReference type="ARBA" id="ARBA00010107"/>
    </source>
</evidence>
<protein>
    <recommendedName>
        <fullName evidence="2 10">Histone acetyltransferase</fullName>
        <ecNumber evidence="2 10">2.3.1.48</ecNumber>
    </recommendedName>
</protein>
<evidence type="ECO:0000256" key="7">
    <source>
        <dbReference type="ARBA" id="ARBA00022990"/>
    </source>
</evidence>
<feature type="region of interest" description="Disordered" evidence="11">
    <location>
        <begin position="1"/>
        <end position="95"/>
    </location>
</feature>
<comment type="similarity">
    <text evidence="1 10">Belongs to the MYST (SAS/MOZ) family.</text>
</comment>
<dbReference type="InterPro" id="IPR019787">
    <property type="entry name" value="Znf_PHD-finger"/>
</dbReference>
<evidence type="ECO:0000259" key="13">
    <source>
        <dbReference type="PROSITE" id="PS51726"/>
    </source>
</evidence>
<evidence type="ECO:0000313" key="15">
    <source>
        <dbReference type="Proteomes" id="UP000008281"/>
    </source>
</evidence>
<dbReference type="InterPro" id="IPR016181">
    <property type="entry name" value="Acyl_CoA_acyltransferase"/>
</dbReference>
<feature type="compositionally biased region" description="Polar residues" evidence="11">
    <location>
        <begin position="266"/>
        <end position="283"/>
    </location>
</feature>
<dbReference type="FunFam" id="1.10.10.10:FF:000476">
    <property type="entry name" value="Histone acetyltransferase"/>
    <property type="match status" value="1"/>
</dbReference>
<dbReference type="SUPFAM" id="SSF57903">
    <property type="entry name" value="FYVE/PHD zinc finger"/>
    <property type="match status" value="1"/>
</dbReference>
<evidence type="ECO:0000256" key="4">
    <source>
        <dbReference type="ARBA" id="ARBA00022723"/>
    </source>
</evidence>
<dbReference type="KEGG" id="crq:GCK72_000996"/>
<dbReference type="GO" id="GO:0008270">
    <property type="term" value="F:zinc ion binding"/>
    <property type="evidence" value="ECO:0007669"/>
    <property type="project" value="UniProtKB-KW"/>
</dbReference>
<evidence type="ECO:0000256" key="9">
    <source>
        <dbReference type="PROSITE-ProRule" id="PRU00146"/>
    </source>
</evidence>
<comment type="subcellular location">
    <subcellularLocation>
        <location evidence="10">Nucleus</location>
    </subcellularLocation>
</comment>
<dbReference type="PANTHER" id="PTHR10615:SF161">
    <property type="entry name" value="HISTONE ACETYLTRANSFERASE KAT7"/>
    <property type="match status" value="1"/>
</dbReference>
<gene>
    <name evidence="14" type="primary">Cre-mys-4</name>
    <name evidence="14" type="ORF">CRE_04000</name>
</gene>
<dbReference type="RefSeq" id="XP_003111339.2">
    <property type="nucleotide sequence ID" value="XM_003111291.2"/>
</dbReference>
<keyword evidence="3" id="KW-0808">Transferase</keyword>
<dbReference type="SUPFAM" id="SSF55729">
    <property type="entry name" value="Acyl-CoA N-acyltransferases (Nat)"/>
    <property type="match status" value="1"/>
</dbReference>
<proteinExistence type="inferred from homology"/>
<feature type="compositionally biased region" description="Basic and acidic residues" evidence="11">
    <location>
        <begin position="59"/>
        <end position="81"/>
    </location>
</feature>
<feature type="region of interest" description="Disordered" evidence="11">
    <location>
        <begin position="215"/>
        <end position="236"/>
    </location>
</feature>
<evidence type="ECO:0000313" key="14">
    <source>
        <dbReference type="EMBL" id="EFO84839.1"/>
    </source>
</evidence>
<dbReference type="PANTHER" id="PTHR10615">
    <property type="entry name" value="HISTONE ACETYLTRANSFERASE"/>
    <property type="match status" value="1"/>
</dbReference>
<evidence type="ECO:0000259" key="12">
    <source>
        <dbReference type="PROSITE" id="PS50016"/>
    </source>
</evidence>
<evidence type="ECO:0000256" key="11">
    <source>
        <dbReference type="SAM" id="MobiDB-lite"/>
    </source>
</evidence>
<keyword evidence="6" id="KW-0862">Zinc</keyword>
<feature type="domain" description="PHD-type" evidence="12">
    <location>
        <begin position="152"/>
        <end position="207"/>
    </location>
</feature>
<evidence type="ECO:0000256" key="5">
    <source>
        <dbReference type="ARBA" id="ARBA00022771"/>
    </source>
</evidence>
<dbReference type="GO" id="GO:0006357">
    <property type="term" value="P:regulation of transcription by RNA polymerase II"/>
    <property type="evidence" value="ECO:0007669"/>
    <property type="project" value="TreeGrafter"/>
</dbReference>
<accession>E3LYA0</accession>
<dbReference type="GO" id="GO:0003682">
    <property type="term" value="F:chromatin binding"/>
    <property type="evidence" value="ECO:0007669"/>
    <property type="project" value="TreeGrafter"/>
</dbReference>
<evidence type="ECO:0000256" key="8">
    <source>
        <dbReference type="PIRSR" id="PIRSR602717-51"/>
    </source>
</evidence>
<keyword evidence="7" id="KW-0007">Acetylation</keyword>
<keyword evidence="5 9" id="KW-0863">Zinc-finger</keyword>
<dbReference type="GO" id="GO:0010485">
    <property type="term" value="F:histone H4 acetyltransferase activity"/>
    <property type="evidence" value="ECO:0007669"/>
    <property type="project" value="TreeGrafter"/>
</dbReference>
<keyword evidence="15" id="KW-1185">Reference proteome</keyword>
<dbReference type="Gene3D" id="3.30.40.10">
    <property type="entry name" value="Zinc/RING finger domain, C3HC4 (zinc finger)"/>
    <property type="match status" value="1"/>
</dbReference>
<dbReference type="Gene3D" id="3.40.630.30">
    <property type="match status" value="1"/>
</dbReference>
<sequence>MGKRIDRAVTKPEVKPEIKNRKSSQINTIEIQTDNAPTPRRKLARKHNIEDTPLNGEPAAKRNRLENSTDRRRKTSVAEKETGEEENTRRRRTLKHGEVAPPQCSFCKEEQKSEDEELLSCTTCKAYYHPGKCLRYKDELKTNIRKLKEWFCPRCVLCSSCERFISDPSNVECSVCCRAWHGTCAPKGHYPSIDFDSAWYCGACCRSRNFRIYESPPPTPSRPGPKGRKSRAPPVEDSLRFDCDVDELTDLINRRDSTMDALNIENGLSKSATPSPLSSTQNNKQDEKPRMNGKTDNSCKKKNANIPLVLKEDSDLYDGSRKMAYSSKPSSSVVPTGQLLHFGTGKVCKAIYASAYEEPLHSAPNLYSCKFCLHTTHLKENLVIHWDHCTAKHPPGNEIYRDDGLAFFEVDGAVQKKYCQDLCLISKLFIASKTLYAEVETFIFYVLCEITTEGYVIVGYFSKEKNPSKNNNLSCLLVLPMVQKMGYGRLLIDMSYELSRIELRVGHPEHPLSDLGILAYRGYWRSSLLCYLREHRKFDRVNIKDISLATRITPVDIVNQLMFDKLITLKGGVYTLKTGKRALKFPLSQCRRRFVDPKKIIWRARPTKEYLDPTKCNSYVSV</sequence>
<evidence type="ECO:0000256" key="2">
    <source>
        <dbReference type="ARBA" id="ARBA00013184"/>
    </source>
</evidence>
<keyword evidence="10" id="KW-0539">Nucleus</keyword>
<feature type="domain" description="MYST-type HAT" evidence="13">
    <location>
        <begin position="332"/>
        <end position="604"/>
    </location>
</feature>
<comment type="catalytic activity">
    <reaction evidence="10">
        <text>L-lysyl-[protein] + acetyl-CoA = N(6)-acetyl-L-lysyl-[protein] + CoA + H(+)</text>
        <dbReference type="Rhea" id="RHEA:45948"/>
        <dbReference type="Rhea" id="RHEA-COMP:9752"/>
        <dbReference type="Rhea" id="RHEA-COMP:10731"/>
        <dbReference type="ChEBI" id="CHEBI:15378"/>
        <dbReference type="ChEBI" id="CHEBI:29969"/>
        <dbReference type="ChEBI" id="CHEBI:57287"/>
        <dbReference type="ChEBI" id="CHEBI:57288"/>
        <dbReference type="ChEBI" id="CHEBI:61930"/>
        <dbReference type="EC" id="2.3.1.48"/>
    </reaction>
</comment>
<dbReference type="PROSITE" id="PS51726">
    <property type="entry name" value="MYST_HAT"/>
    <property type="match status" value="1"/>
</dbReference>
<feature type="compositionally biased region" description="Polar residues" evidence="11">
    <location>
        <begin position="23"/>
        <end position="36"/>
    </location>
</feature>
<dbReference type="SMART" id="SM00249">
    <property type="entry name" value="PHD"/>
    <property type="match status" value="2"/>
</dbReference>
<name>E3LYA0_CAERE</name>
<feature type="region of interest" description="Disordered" evidence="11">
    <location>
        <begin position="265"/>
        <end position="298"/>
    </location>
</feature>
<dbReference type="EC" id="2.3.1.48" evidence="2 10"/>
<organism evidence="15">
    <name type="scientific">Caenorhabditis remanei</name>
    <name type="common">Caenorhabditis vulgaris</name>
    <dbReference type="NCBI Taxonomy" id="31234"/>
    <lineage>
        <taxon>Eukaryota</taxon>
        <taxon>Metazoa</taxon>
        <taxon>Ecdysozoa</taxon>
        <taxon>Nematoda</taxon>
        <taxon>Chromadorea</taxon>
        <taxon>Rhabditida</taxon>
        <taxon>Rhabditina</taxon>
        <taxon>Rhabditomorpha</taxon>
        <taxon>Rhabditoidea</taxon>
        <taxon>Rhabditidae</taxon>
        <taxon>Peloderinae</taxon>
        <taxon>Caenorhabditis</taxon>
    </lineage>
</organism>
<evidence type="ECO:0000256" key="3">
    <source>
        <dbReference type="ARBA" id="ARBA00022679"/>
    </source>
</evidence>
<dbReference type="InterPro" id="IPR002717">
    <property type="entry name" value="HAT_MYST-type"/>
</dbReference>
<dbReference type="InterPro" id="IPR001965">
    <property type="entry name" value="Znf_PHD"/>
</dbReference>
<dbReference type="EMBL" id="DS268418">
    <property type="protein sequence ID" value="EFO84839.1"/>
    <property type="molecule type" value="Genomic_DNA"/>
</dbReference>
<reference evidence="14" key="1">
    <citation type="submission" date="2007-07" db="EMBL/GenBank/DDBJ databases">
        <title>PCAP assembly of the Caenorhabditis remanei genome.</title>
        <authorList>
            <consortium name="The Caenorhabditis remanei Sequencing Consortium"/>
            <person name="Wilson R.K."/>
        </authorList>
    </citation>
    <scope>NUCLEOTIDE SEQUENCE [LARGE SCALE GENOMIC DNA]</scope>
    <source>
        <strain evidence="14">PB4641</strain>
    </source>
</reference>
<dbReference type="GeneID" id="9801983"/>
<dbReference type="FunCoup" id="E3LYA0">
    <property type="interactions" value="278"/>
</dbReference>
<dbReference type="InterPro" id="IPR011011">
    <property type="entry name" value="Znf_FYVE_PHD"/>
</dbReference>
<keyword evidence="4" id="KW-0479">Metal-binding</keyword>
<dbReference type="GO" id="GO:0010484">
    <property type="term" value="F:histone H3 acetyltransferase activity"/>
    <property type="evidence" value="ECO:0007669"/>
    <property type="project" value="TreeGrafter"/>
</dbReference>
<dbReference type="Gene3D" id="3.30.60.60">
    <property type="entry name" value="N-acetyl transferase-like"/>
    <property type="match status" value="1"/>
</dbReference>
<dbReference type="Proteomes" id="UP000008281">
    <property type="component" value="Unassembled WGS sequence"/>
</dbReference>
<dbReference type="InterPro" id="IPR050603">
    <property type="entry name" value="MYST_HAT"/>
</dbReference>
<dbReference type="CTD" id="9801983"/>
<feature type="compositionally biased region" description="Basic and acidic residues" evidence="11">
    <location>
        <begin position="1"/>
        <end position="20"/>
    </location>
</feature>
<dbReference type="PROSITE" id="PS50016">
    <property type="entry name" value="ZF_PHD_2"/>
    <property type="match status" value="1"/>
</dbReference>
<dbReference type="InterPro" id="IPR013083">
    <property type="entry name" value="Znf_RING/FYVE/PHD"/>
</dbReference>
<dbReference type="eggNOG" id="KOG2747">
    <property type="taxonomic scope" value="Eukaryota"/>
</dbReference>
<evidence type="ECO:0000256" key="6">
    <source>
        <dbReference type="ARBA" id="ARBA00022833"/>
    </source>
</evidence>
<dbReference type="Pfam" id="PF01853">
    <property type="entry name" value="MOZ_SAS"/>
    <property type="match status" value="1"/>
</dbReference>
<dbReference type="GO" id="GO:0036409">
    <property type="term" value="C:histone H3-K14 acetyltransferase complex"/>
    <property type="evidence" value="ECO:0007669"/>
    <property type="project" value="TreeGrafter"/>
</dbReference>
<dbReference type="Gene3D" id="1.10.10.10">
    <property type="entry name" value="Winged helix-like DNA-binding domain superfamily/Winged helix DNA-binding domain"/>
    <property type="match status" value="1"/>
</dbReference>
<feature type="active site" description="Proton donor/acceptor" evidence="8">
    <location>
        <position position="509"/>
    </location>
</feature>
<evidence type="ECO:0000256" key="10">
    <source>
        <dbReference type="RuleBase" id="RU361211"/>
    </source>
</evidence>
<dbReference type="STRING" id="31234.E3LYA0"/>
<dbReference type="OMA" id="STLYEIH"/>
<dbReference type="AlphaFoldDB" id="E3LYA0"/>
<dbReference type="OrthoDB" id="787137at2759"/>
<dbReference type="Pfam" id="PF00628">
    <property type="entry name" value="PHD"/>
    <property type="match status" value="1"/>
</dbReference>
<dbReference type="InterPro" id="IPR036388">
    <property type="entry name" value="WH-like_DNA-bd_sf"/>
</dbReference>
<dbReference type="InParanoid" id="E3LYA0"/>
<dbReference type="HOGENOM" id="CLU_030213_0_0_1"/>
<dbReference type="GO" id="GO:0003712">
    <property type="term" value="F:transcription coregulator activity"/>
    <property type="evidence" value="ECO:0007669"/>
    <property type="project" value="TreeGrafter"/>
</dbReference>